<evidence type="ECO:0000256" key="3">
    <source>
        <dbReference type="ARBA" id="ARBA00022448"/>
    </source>
</evidence>
<accession>A0A0U5FVH8</accession>
<feature type="compositionally biased region" description="Basic and acidic residues" evidence="7">
    <location>
        <begin position="33"/>
        <end position="45"/>
    </location>
</feature>
<feature type="compositionally biased region" description="Basic residues" evidence="7">
    <location>
        <begin position="56"/>
        <end position="71"/>
    </location>
</feature>
<evidence type="ECO:0000313" key="8">
    <source>
        <dbReference type="EMBL" id="CEL03483.1"/>
    </source>
</evidence>
<name>A0A0U5FVH8_ASPCI</name>
<comment type="subcellular location">
    <subcellularLocation>
        <location evidence="2">Cytoplasm</location>
    </subcellularLocation>
    <subcellularLocation>
        <location evidence="1">Nucleus</location>
    </subcellularLocation>
</comment>
<feature type="region of interest" description="Disordered" evidence="7">
    <location>
        <begin position="126"/>
        <end position="169"/>
    </location>
</feature>
<evidence type="ECO:0000313" key="9">
    <source>
        <dbReference type="Proteomes" id="UP000054771"/>
    </source>
</evidence>
<gene>
    <name evidence="8" type="ORF">ASPCAL04637</name>
</gene>
<reference evidence="9" key="1">
    <citation type="journal article" date="2016" name="Genome Announc.">
        <title>Draft genome sequences of fungus Aspergillus calidoustus.</title>
        <authorList>
            <person name="Horn F."/>
            <person name="Linde J."/>
            <person name="Mattern D.J."/>
            <person name="Walther G."/>
            <person name="Guthke R."/>
            <person name="Scherlach K."/>
            <person name="Martin K."/>
            <person name="Brakhage A.A."/>
            <person name="Petzke L."/>
            <person name="Valiante V."/>
        </authorList>
    </citation>
    <scope>NUCLEOTIDE SEQUENCE [LARGE SCALE GENOMIC DNA]</scope>
    <source>
        <strain evidence="9">SF006504</strain>
    </source>
</reference>
<keyword evidence="3" id="KW-0813">Transport</keyword>
<sequence>MAKAKPQSKHSRAARRAASPSVDLDKSLASLPRAEKTELHRESILSDRANAGVSKKQSKPKAKSRAQRLRQQKGMERAEAVLDQKEIKLAKSNNRAKVVKNRRADWSDLNGKAAKFDLLASVENNDDDDAMVDASAAPVKSKRETPSTHVTQTPVVDEHAPIDEDDEIT</sequence>
<dbReference type="GO" id="GO:0005737">
    <property type="term" value="C:cytoplasm"/>
    <property type="evidence" value="ECO:0007669"/>
    <property type="project" value="UniProtKB-SubCell"/>
</dbReference>
<dbReference type="PANTHER" id="PTHR28280:SF1">
    <property type="entry name" value="SHUTTLING PRE-60S FACTOR ECM1"/>
    <property type="match status" value="1"/>
</dbReference>
<dbReference type="EMBL" id="CDMC01000003">
    <property type="protein sequence ID" value="CEL03483.1"/>
    <property type="molecule type" value="Genomic_DNA"/>
</dbReference>
<keyword evidence="6" id="KW-0539">Nucleus</keyword>
<dbReference type="PANTHER" id="PTHR28280">
    <property type="entry name" value="SHUTTLING PRE-60S FACTOR ECM1"/>
    <property type="match status" value="1"/>
</dbReference>
<organism evidence="8 9">
    <name type="scientific">Aspergillus calidoustus</name>
    <dbReference type="NCBI Taxonomy" id="454130"/>
    <lineage>
        <taxon>Eukaryota</taxon>
        <taxon>Fungi</taxon>
        <taxon>Dikarya</taxon>
        <taxon>Ascomycota</taxon>
        <taxon>Pezizomycotina</taxon>
        <taxon>Eurotiomycetes</taxon>
        <taxon>Eurotiomycetidae</taxon>
        <taxon>Eurotiales</taxon>
        <taxon>Aspergillaceae</taxon>
        <taxon>Aspergillus</taxon>
        <taxon>Aspergillus subgen. Nidulantes</taxon>
    </lineage>
</organism>
<dbReference type="OrthoDB" id="5304887at2759"/>
<evidence type="ECO:0000256" key="2">
    <source>
        <dbReference type="ARBA" id="ARBA00004496"/>
    </source>
</evidence>
<protein>
    <recommendedName>
        <fullName evidence="10">Ribosome biogenesis protein Alb1</fullName>
    </recommendedName>
</protein>
<feature type="region of interest" description="Disordered" evidence="7">
    <location>
        <begin position="1"/>
        <end position="78"/>
    </location>
</feature>
<evidence type="ECO:0000256" key="1">
    <source>
        <dbReference type="ARBA" id="ARBA00004123"/>
    </source>
</evidence>
<evidence type="ECO:0000256" key="5">
    <source>
        <dbReference type="ARBA" id="ARBA00022517"/>
    </source>
</evidence>
<dbReference type="GO" id="GO:0000055">
    <property type="term" value="P:ribosomal large subunit export from nucleus"/>
    <property type="evidence" value="ECO:0007669"/>
    <property type="project" value="TreeGrafter"/>
</dbReference>
<evidence type="ECO:0008006" key="10">
    <source>
        <dbReference type="Google" id="ProtNLM"/>
    </source>
</evidence>
<dbReference type="Pfam" id="PF09135">
    <property type="entry name" value="Alb1"/>
    <property type="match status" value="1"/>
</dbReference>
<dbReference type="OMA" id="DWEDTNR"/>
<evidence type="ECO:0000256" key="4">
    <source>
        <dbReference type="ARBA" id="ARBA00022490"/>
    </source>
</evidence>
<dbReference type="GO" id="GO:0030687">
    <property type="term" value="C:preribosome, large subunit precursor"/>
    <property type="evidence" value="ECO:0007669"/>
    <property type="project" value="TreeGrafter"/>
</dbReference>
<keyword evidence="5" id="KW-0690">Ribosome biogenesis</keyword>
<evidence type="ECO:0000256" key="7">
    <source>
        <dbReference type="SAM" id="MobiDB-lite"/>
    </source>
</evidence>
<keyword evidence="9" id="KW-1185">Reference proteome</keyword>
<proteinExistence type="predicted"/>
<dbReference type="GO" id="GO:0005730">
    <property type="term" value="C:nucleolus"/>
    <property type="evidence" value="ECO:0007669"/>
    <property type="project" value="TreeGrafter"/>
</dbReference>
<keyword evidence="4" id="KW-0963">Cytoplasm</keyword>
<dbReference type="AlphaFoldDB" id="A0A0U5FVH8"/>
<dbReference type="Proteomes" id="UP000054771">
    <property type="component" value="Unassembled WGS sequence"/>
</dbReference>
<feature type="compositionally biased region" description="Basic residues" evidence="7">
    <location>
        <begin position="1"/>
        <end position="15"/>
    </location>
</feature>
<evidence type="ECO:0000256" key="6">
    <source>
        <dbReference type="ARBA" id="ARBA00023242"/>
    </source>
</evidence>
<dbReference type="InterPro" id="IPR022784">
    <property type="entry name" value="Ribosome_bgen_Alb1"/>
</dbReference>
<dbReference type="InterPro" id="IPR053278">
    <property type="entry name" value="Pre-60S_factor_ECM1"/>
</dbReference>